<dbReference type="Gene3D" id="2.60.40.1120">
    <property type="entry name" value="Carboxypeptidase-like, regulatory domain"/>
    <property type="match status" value="1"/>
</dbReference>
<organism evidence="1 2">
    <name type="scientific">Hymenobacter citatus</name>
    <dbReference type="NCBI Taxonomy" id="2763506"/>
    <lineage>
        <taxon>Bacteria</taxon>
        <taxon>Pseudomonadati</taxon>
        <taxon>Bacteroidota</taxon>
        <taxon>Cytophagia</taxon>
        <taxon>Cytophagales</taxon>
        <taxon>Hymenobacteraceae</taxon>
        <taxon>Hymenobacter</taxon>
    </lineage>
</organism>
<name>A0ABR7MJ78_9BACT</name>
<comment type="caution">
    <text evidence="1">The sequence shown here is derived from an EMBL/GenBank/DDBJ whole genome shotgun (WGS) entry which is preliminary data.</text>
</comment>
<keyword evidence="2" id="KW-1185">Reference proteome</keyword>
<evidence type="ECO:0000313" key="2">
    <source>
        <dbReference type="Proteomes" id="UP000622017"/>
    </source>
</evidence>
<protein>
    <submittedName>
        <fullName evidence="1">Carboxypeptidase-like regulatory domain-containing protein</fullName>
    </submittedName>
</protein>
<dbReference type="RefSeq" id="WP_187319075.1">
    <property type="nucleotide sequence ID" value="NZ_JACSCY010000004.1"/>
</dbReference>
<gene>
    <name evidence="1" type="ORF">H8B15_07665</name>
</gene>
<dbReference type="InterPro" id="IPR008969">
    <property type="entry name" value="CarboxyPept-like_regulatory"/>
</dbReference>
<reference evidence="1 2" key="1">
    <citation type="submission" date="2020-08" db="EMBL/GenBank/DDBJ databases">
        <title>Hymenobacter sp.</title>
        <authorList>
            <person name="Kim M.K."/>
        </authorList>
    </citation>
    <scope>NUCLEOTIDE SEQUENCE [LARGE SCALE GENOMIC DNA]</scope>
    <source>
        <strain evidence="1 2">BT507</strain>
    </source>
</reference>
<dbReference type="Pfam" id="PF13715">
    <property type="entry name" value="CarbopepD_reg_2"/>
    <property type="match status" value="1"/>
</dbReference>
<dbReference type="EMBL" id="JACSCY010000004">
    <property type="protein sequence ID" value="MBC6610795.1"/>
    <property type="molecule type" value="Genomic_DNA"/>
</dbReference>
<dbReference type="Proteomes" id="UP000622017">
    <property type="component" value="Unassembled WGS sequence"/>
</dbReference>
<sequence length="399" mass="45977">MQRVGFLLLLFFGSITAINAQITVRGVARDSLTHEPLGFASVFLANTTYGATTDAQGKFELRGVAPGPYELLVSYLGYQLYRKAILVQDKSLTINPQLLPTAQQLAEVVVRPHKNNPDDYRKFEELFLGSTTFSQQCRIRNPDDVLVDYDPQANELTATSREFVLVENRALGYRVKYYGLHFSVNFKRQFVQFYGSPVFEEMRARNTRQQRRWASNRQQAYHGSQIHFLRSVYENQVEDQGFRVQKLRIVDNPRRARADSLMQHLLATLPPGQSLVLPDSLQRQRQEPRSYGYLYTRPLPIDSLRQLVADTCQLRFHDLLQITYLPEKPDPRYRPEVPGQLQPGPAPTEEVSTLYLQMPAVQIFPNGRLAHPLAIYNDGYWGFEKMGEMLPYDYIPPKQ</sequence>
<accession>A0ABR7MJ78</accession>
<proteinExistence type="predicted"/>
<evidence type="ECO:0000313" key="1">
    <source>
        <dbReference type="EMBL" id="MBC6610795.1"/>
    </source>
</evidence>
<dbReference type="SUPFAM" id="SSF49464">
    <property type="entry name" value="Carboxypeptidase regulatory domain-like"/>
    <property type="match status" value="1"/>
</dbReference>